<evidence type="ECO:0000313" key="5">
    <source>
        <dbReference type="Proteomes" id="UP000595564"/>
    </source>
</evidence>
<gene>
    <name evidence="4" type="ORF">TTHT_1070</name>
</gene>
<feature type="DNA-binding region" description="H-T-H motif" evidence="2">
    <location>
        <begin position="28"/>
        <end position="47"/>
    </location>
</feature>
<feature type="domain" description="HTH tetR-type" evidence="3">
    <location>
        <begin position="5"/>
        <end position="65"/>
    </location>
</feature>
<dbReference type="InterPro" id="IPR001647">
    <property type="entry name" value="HTH_TetR"/>
</dbReference>
<dbReference type="PRINTS" id="PR00455">
    <property type="entry name" value="HTHTETR"/>
</dbReference>
<evidence type="ECO:0000256" key="1">
    <source>
        <dbReference type="ARBA" id="ARBA00023125"/>
    </source>
</evidence>
<dbReference type="GO" id="GO:0003700">
    <property type="term" value="F:DNA-binding transcription factor activity"/>
    <property type="evidence" value="ECO:0007669"/>
    <property type="project" value="TreeGrafter"/>
</dbReference>
<dbReference type="Gene3D" id="1.10.357.10">
    <property type="entry name" value="Tetracycline Repressor, domain 2"/>
    <property type="match status" value="1"/>
</dbReference>
<dbReference type="SUPFAM" id="SSF46689">
    <property type="entry name" value="Homeodomain-like"/>
    <property type="match status" value="1"/>
</dbReference>
<evidence type="ECO:0000313" key="4">
    <source>
        <dbReference type="EMBL" id="BBB32608.1"/>
    </source>
</evidence>
<dbReference type="GO" id="GO:0000976">
    <property type="term" value="F:transcription cis-regulatory region binding"/>
    <property type="evidence" value="ECO:0007669"/>
    <property type="project" value="TreeGrafter"/>
</dbReference>
<dbReference type="Proteomes" id="UP000595564">
    <property type="component" value="Chromosome"/>
</dbReference>
<dbReference type="SUPFAM" id="SSF48498">
    <property type="entry name" value="Tetracyclin repressor-like, C-terminal domain"/>
    <property type="match status" value="1"/>
</dbReference>
<protein>
    <submittedName>
        <fullName evidence="4">TetR family transcriptional regulator</fullName>
    </submittedName>
</protein>
<reference evidence="4 5" key="1">
    <citation type="journal article" date="2012" name="Extremophiles">
        <title>Thermotomaculum hydrothermale gen. nov., sp. nov., a novel heterotrophic thermophile within the phylum Acidobacteria from a deep-sea hydrothermal vent chimney in the Southern Okinawa Trough.</title>
        <authorList>
            <person name="Izumi H."/>
            <person name="Nunoura T."/>
            <person name="Miyazaki M."/>
            <person name="Mino S."/>
            <person name="Toki T."/>
            <person name="Takai K."/>
            <person name="Sako Y."/>
            <person name="Sawabe T."/>
            <person name="Nakagawa S."/>
        </authorList>
    </citation>
    <scope>NUCLEOTIDE SEQUENCE [LARGE SCALE GENOMIC DNA]</scope>
    <source>
        <strain evidence="4 5">AC55</strain>
    </source>
</reference>
<dbReference type="InterPro" id="IPR036271">
    <property type="entry name" value="Tet_transcr_reg_TetR-rel_C_sf"/>
</dbReference>
<sequence>MNTLSKRQQEIVEKAIEIIANEGLHKLTTKNLAEKMGFSEPALYRHFNDKKEILVTLIHFIEKNMLRLTDQINSKKPAEELFNDLTCLITAYLKKVKGVTILIMSESSLENDEITREAMFSFYKKMLEKIANLLLLKKQSGEIRKDVNEWVAAQVYLGIIQSMVLKYFLSGKVFGIDKDCNEIVKIFLKGVLV</sequence>
<name>A0A7R6PZH5_9BACT</name>
<dbReference type="KEGG" id="thyd:TTHT_1070"/>
<dbReference type="AlphaFoldDB" id="A0A7R6PZH5"/>
<evidence type="ECO:0000256" key="2">
    <source>
        <dbReference type="PROSITE-ProRule" id="PRU00335"/>
    </source>
</evidence>
<dbReference type="PROSITE" id="PS50977">
    <property type="entry name" value="HTH_TETR_2"/>
    <property type="match status" value="1"/>
</dbReference>
<dbReference type="PANTHER" id="PTHR30055:SF226">
    <property type="entry name" value="HTH-TYPE TRANSCRIPTIONAL REGULATOR PKSA"/>
    <property type="match status" value="1"/>
</dbReference>
<dbReference type="InterPro" id="IPR050109">
    <property type="entry name" value="HTH-type_TetR-like_transc_reg"/>
</dbReference>
<dbReference type="RefSeq" id="WP_201328961.1">
    <property type="nucleotide sequence ID" value="NZ_AP017470.1"/>
</dbReference>
<dbReference type="EMBL" id="AP017470">
    <property type="protein sequence ID" value="BBB32608.1"/>
    <property type="molecule type" value="Genomic_DNA"/>
</dbReference>
<organism evidence="4 5">
    <name type="scientific">Thermotomaculum hydrothermale</name>
    <dbReference type="NCBI Taxonomy" id="981385"/>
    <lineage>
        <taxon>Bacteria</taxon>
        <taxon>Pseudomonadati</taxon>
        <taxon>Acidobacteriota</taxon>
        <taxon>Holophagae</taxon>
        <taxon>Thermotomaculales</taxon>
        <taxon>Thermotomaculaceae</taxon>
        <taxon>Thermotomaculum</taxon>
    </lineage>
</organism>
<evidence type="ECO:0000259" key="3">
    <source>
        <dbReference type="PROSITE" id="PS50977"/>
    </source>
</evidence>
<dbReference type="PANTHER" id="PTHR30055">
    <property type="entry name" value="HTH-TYPE TRANSCRIPTIONAL REGULATOR RUTR"/>
    <property type="match status" value="1"/>
</dbReference>
<proteinExistence type="predicted"/>
<dbReference type="InterPro" id="IPR009057">
    <property type="entry name" value="Homeodomain-like_sf"/>
</dbReference>
<accession>A0A7R6PZH5</accession>
<keyword evidence="5" id="KW-1185">Reference proteome</keyword>
<keyword evidence="1 2" id="KW-0238">DNA-binding</keyword>
<dbReference type="Pfam" id="PF00440">
    <property type="entry name" value="TetR_N"/>
    <property type="match status" value="1"/>
</dbReference>